<sequence>MGLQAGETFAGYRVVERIGAGTMGEVVLVENDKLGRREALKVISSGRTDPMLIMRFTNEARLVASLDHPSIVAVYDFGVVDGVPWFTMPFLDTIDLPARAPLAVDRVLRVLADAADALDYAHHRGVIHRDVKPENIAVVEDTDGRILRVAVLDFGVGRLLGATRATVDGQFVGSLVYTAPEVFADGQSGPQSDQYSLACTAFELMTGSLAFEGGSIGEVMQRHTVGEIPVPSDIDPRLARFDEAIARALAKDPTSRFPTCAEFVEALASADLPDSAITTRRTVDRAGVRARPKSNRRRWAIGAVAVIVAAAAGVGGYFAGTASDPPGDSDGPVMQTGQSSTTHDVGDTGGRPVTHRASEYALDGYRFAFRTEDGGFACYFADEPMCFPKDPTDVAWTLVDRCSAADRGTPTHLVIKRGRTDACAAVAVVGRQTPRYQDRHWQPTPRILESTHSVFVDTDDGRWVCQADAPGGGPQDDPESDAIMSFAPVWCSRESSTTGRTGAPSFGFDREDNGLIIPRG</sequence>
<dbReference type="PANTHER" id="PTHR43289:SF6">
    <property type="entry name" value="SERINE_THREONINE-PROTEIN KINASE NEKL-3"/>
    <property type="match status" value="1"/>
</dbReference>
<dbReference type="InterPro" id="IPR011009">
    <property type="entry name" value="Kinase-like_dom_sf"/>
</dbReference>
<dbReference type="Proteomes" id="UP000035009">
    <property type="component" value="Unassembled WGS sequence"/>
</dbReference>
<evidence type="ECO:0000259" key="9">
    <source>
        <dbReference type="PROSITE" id="PS50011"/>
    </source>
</evidence>
<keyword evidence="8" id="KW-0472">Membrane</keyword>
<feature type="region of interest" description="Disordered" evidence="7">
    <location>
        <begin position="322"/>
        <end position="353"/>
    </location>
</feature>
<dbReference type="Pfam" id="PF00069">
    <property type="entry name" value="Pkinase"/>
    <property type="match status" value="1"/>
</dbReference>
<dbReference type="eggNOG" id="COG0515">
    <property type="taxonomic scope" value="Bacteria"/>
</dbReference>
<keyword evidence="8" id="KW-1133">Transmembrane helix</keyword>
<dbReference type="CDD" id="cd14014">
    <property type="entry name" value="STKc_PknB_like"/>
    <property type="match status" value="1"/>
</dbReference>
<proteinExistence type="predicted"/>
<keyword evidence="11" id="KW-1185">Reference proteome</keyword>
<reference evidence="10 11" key="1">
    <citation type="submission" date="2013-02" db="EMBL/GenBank/DDBJ databases">
        <title>Whole genome shotgun sequence of Gordonia malaquae NBRC 108250.</title>
        <authorList>
            <person name="Yoshida I."/>
            <person name="Hosoyama A."/>
            <person name="Tsuchikane K."/>
            <person name="Ando Y."/>
            <person name="Baba S."/>
            <person name="Ohji S."/>
            <person name="Hamada M."/>
            <person name="Tamura T."/>
            <person name="Yamazoe A."/>
            <person name="Yamazaki S."/>
            <person name="Fujita N."/>
        </authorList>
    </citation>
    <scope>NUCLEOTIDE SEQUENCE [LARGE SCALE GENOMIC DNA]</scope>
    <source>
        <strain evidence="10 11">NBRC 108250</strain>
    </source>
</reference>
<evidence type="ECO:0000256" key="3">
    <source>
        <dbReference type="ARBA" id="ARBA00022679"/>
    </source>
</evidence>
<dbReference type="Gene3D" id="1.10.510.10">
    <property type="entry name" value="Transferase(Phosphotransferase) domain 1"/>
    <property type="match status" value="1"/>
</dbReference>
<evidence type="ECO:0000256" key="4">
    <source>
        <dbReference type="ARBA" id="ARBA00022741"/>
    </source>
</evidence>
<keyword evidence="8" id="KW-0812">Transmembrane</keyword>
<evidence type="ECO:0000256" key="5">
    <source>
        <dbReference type="ARBA" id="ARBA00022777"/>
    </source>
</evidence>
<dbReference type="RefSeq" id="WP_008377559.1">
    <property type="nucleotide sequence ID" value="NZ_BAOP01000008.1"/>
</dbReference>
<feature type="region of interest" description="Disordered" evidence="7">
    <location>
        <begin position="494"/>
        <end position="520"/>
    </location>
</feature>
<evidence type="ECO:0000256" key="2">
    <source>
        <dbReference type="ARBA" id="ARBA00022527"/>
    </source>
</evidence>
<dbReference type="AlphaFoldDB" id="M3VEH3"/>
<dbReference type="STRING" id="410332.SAMN04488550_4396"/>
<dbReference type="SUPFAM" id="SSF56112">
    <property type="entry name" value="Protein kinase-like (PK-like)"/>
    <property type="match status" value="1"/>
</dbReference>
<keyword evidence="5" id="KW-0418">Kinase</keyword>
<dbReference type="InterPro" id="IPR000719">
    <property type="entry name" value="Prot_kinase_dom"/>
</dbReference>
<evidence type="ECO:0000313" key="10">
    <source>
        <dbReference type="EMBL" id="GAC79244.1"/>
    </source>
</evidence>
<keyword evidence="4" id="KW-0547">Nucleotide-binding</keyword>
<dbReference type="PROSITE" id="PS50011">
    <property type="entry name" value="PROTEIN_KINASE_DOM"/>
    <property type="match status" value="1"/>
</dbReference>
<comment type="caution">
    <text evidence="10">The sequence shown here is derived from an EMBL/GenBank/DDBJ whole genome shotgun (WGS) entry which is preliminary data.</text>
</comment>
<dbReference type="Gene3D" id="3.30.200.20">
    <property type="entry name" value="Phosphorylase Kinase, domain 1"/>
    <property type="match status" value="1"/>
</dbReference>
<dbReference type="GO" id="GO:0005524">
    <property type="term" value="F:ATP binding"/>
    <property type="evidence" value="ECO:0007669"/>
    <property type="project" value="UniProtKB-KW"/>
</dbReference>
<dbReference type="GO" id="GO:0004674">
    <property type="term" value="F:protein serine/threonine kinase activity"/>
    <property type="evidence" value="ECO:0007669"/>
    <property type="project" value="UniProtKB-KW"/>
</dbReference>
<evidence type="ECO:0000313" key="11">
    <source>
        <dbReference type="Proteomes" id="UP000035009"/>
    </source>
</evidence>
<dbReference type="PANTHER" id="PTHR43289">
    <property type="entry name" value="MITOGEN-ACTIVATED PROTEIN KINASE KINASE KINASE 20-RELATED"/>
    <property type="match status" value="1"/>
</dbReference>
<evidence type="ECO:0000256" key="7">
    <source>
        <dbReference type="SAM" id="MobiDB-lite"/>
    </source>
</evidence>
<keyword evidence="3" id="KW-0808">Transferase</keyword>
<name>M3VEH3_GORML</name>
<protein>
    <recommendedName>
        <fullName evidence="1">non-specific serine/threonine protein kinase</fullName>
        <ecNumber evidence="1">2.7.11.1</ecNumber>
    </recommendedName>
</protein>
<dbReference type="EC" id="2.7.11.1" evidence="1"/>
<feature type="domain" description="Protein kinase" evidence="9">
    <location>
        <begin position="12"/>
        <end position="268"/>
    </location>
</feature>
<dbReference type="OrthoDB" id="9796385at2"/>
<accession>M3VEH3</accession>
<organism evidence="10 11">
    <name type="scientific">Gordonia malaquae NBRC 108250</name>
    <dbReference type="NCBI Taxonomy" id="1223542"/>
    <lineage>
        <taxon>Bacteria</taxon>
        <taxon>Bacillati</taxon>
        <taxon>Actinomycetota</taxon>
        <taxon>Actinomycetes</taxon>
        <taxon>Mycobacteriales</taxon>
        <taxon>Gordoniaceae</taxon>
        <taxon>Gordonia</taxon>
    </lineage>
</organism>
<evidence type="ECO:0000256" key="1">
    <source>
        <dbReference type="ARBA" id="ARBA00012513"/>
    </source>
</evidence>
<keyword evidence="6" id="KW-0067">ATP-binding</keyword>
<dbReference type="SMART" id="SM00220">
    <property type="entry name" value="S_TKc"/>
    <property type="match status" value="1"/>
</dbReference>
<gene>
    <name evidence="10" type="ORF">GM1_008_00060</name>
</gene>
<feature type="transmembrane region" description="Helical" evidence="8">
    <location>
        <begin position="299"/>
        <end position="319"/>
    </location>
</feature>
<dbReference type="EMBL" id="BAOP01000008">
    <property type="protein sequence ID" value="GAC79244.1"/>
    <property type="molecule type" value="Genomic_DNA"/>
</dbReference>
<evidence type="ECO:0000256" key="6">
    <source>
        <dbReference type="ARBA" id="ARBA00022840"/>
    </source>
</evidence>
<keyword evidence="2" id="KW-0723">Serine/threonine-protein kinase</keyword>
<evidence type="ECO:0000256" key="8">
    <source>
        <dbReference type="SAM" id="Phobius"/>
    </source>
</evidence>